<keyword evidence="3" id="KW-1003">Cell membrane</keyword>
<dbReference type="OrthoDB" id="3177957at2"/>
<keyword evidence="6 7" id="KW-0472">Membrane</keyword>
<feature type="transmembrane region" description="Helical" evidence="7">
    <location>
        <begin position="231"/>
        <end position="253"/>
    </location>
</feature>
<evidence type="ECO:0000259" key="8">
    <source>
        <dbReference type="PROSITE" id="PS50850"/>
    </source>
</evidence>
<evidence type="ECO:0000256" key="7">
    <source>
        <dbReference type="SAM" id="Phobius"/>
    </source>
</evidence>
<protein>
    <recommendedName>
        <fullName evidence="8">Major facilitator superfamily (MFS) profile domain-containing protein</fullName>
    </recommendedName>
</protein>
<dbReference type="InterPro" id="IPR050171">
    <property type="entry name" value="MFS_Transporters"/>
</dbReference>
<sequence length="368" mass="38074">MTTRETTPDKGATAPFGARRHRFGYWSVTFAFLVLVGFSTVPSPLYGLYAHRDGFSSFVITLIYGAYTLGVAASLFFTGHLSDLHGRRPLLLAALAAAATSAVVFLSWPELPGLFVARVLTGLSVGVTASTATAYLTELHAAHRPTAPVRRAQLTASAANVGGLGFGALAAGLLAQHAGHALTVPYLVFLALIIIATAAILLAPETRFRPDPLPAYRPQRMAVPHHSRAQFAAALLGVVVAFAVLGMFVGLAGTFLSATLHHTSLALAGGTVFLVFAVGVVVLAGTNTWPIRRLLVLGVALMLAGLALVVVAAWLPAPSLVVFLTGGAVIGGGGCAVFKTALTIVVGVGVLVATPTLLRYGKTPGPEW</sequence>
<keyword evidence="10" id="KW-1185">Reference proteome</keyword>
<dbReference type="Pfam" id="PF07690">
    <property type="entry name" value="MFS_1"/>
    <property type="match status" value="1"/>
</dbReference>
<reference evidence="9" key="1">
    <citation type="journal article" date="2014" name="Int. J. Syst. Evol. Microbiol.">
        <title>Complete genome sequence of Corynebacterium casei LMG S-19264T (=DSM 44701T), isolated from a smear-ripened cheese.</title>
        <authorList>
            <consortium name="US DOE Joint Genome Institute (JGI-PGF)"/>
            <person name="Walter F."/>
            <person name="Albersmeier A."/>
            <person name="Kalinowski J."/>
            <person name="Ruckert C."/>
        </authorList>
    </citation>
    <scope>NUCLEOTIDE SEQUENCE</scope>
    <source>
        <strain evidence="9">CGMCC 4.7679</strain>
    </source>
</reference>
<evidence type="ECO:0000313" key="10">
    <source>
        <dbReference type="Proteomes" id="UP000658656"/>
    </source>
</evidence>
<dbReference type="InterPro" id="IPR036259">
    <property type="entry name" value="MFS_trans_sf"/>
</dbReference>
<feature type="transmembrane region" description="Helical" evidence="7">
    <location>
        <begin position="294"/>
        <end position="315"/>
    </location>
</feature>
<feature type="transmembrane region" description="Helical" evidence="7">
    <location>
        <begin position="158"/>
        <end position="178"/>
    </location>
</feature>
<feature type="transmembrane region" description="Helical" evidence="7">
    <location>
        <begin position="321"/>
        <end position="352"/>
    </location>
</feature>
<evidence type="ECO:0000256" key="6">
    <source>
        <dbReference type="ARBA" id="ARBA00023136"/>
    </source>
</evidence>
<comment type="subcellular location">
    <subcellularLocation>
        <location evidence="1">Cell membrane</location>
        <topology evidence="1">Multi-pass membrane protein</topology>
    </subcellularLocation>
</comment>
<evidence type="ECO:0000256" key="4">
    <source>
        <dbReference type="ARBA" id="ARBA00022692"/>
    </source>
</evidence>
<evidence type="ECO:0000256" key="2">
    <source>
        <dbReference type="ARBA" id="ARBA00022448"/>
    </source>
</evidence>
<dbReference type="AlphaFoldDB" id="A0A8H9IWI3"/>
<accession>A0A8H9IWI3</accession>
<feature type="transmembrane region" description="Helical" evidence="7">
    <location>
        <begin position="184"/>
        <end position="203"/>
    </location>
</feature>
<feature type="transmembrane region" description="Helical" evidence="7">
    <location>
        <begin position="90"/>
        <end position="109"/>
    </location>
</feature>
<comment type="caution">
    <text evidence="9">The sequence shown here is derived from an EMBL/GenBank/DDBJ whole genome shotgun (WGS) entry which is preliminary data.</text>
</comment>
<name>A0A8H9IWI3_9PSEU</name>
<dbReference type="GO" id="GO:0005886">
    <property type="term" value="C:plasma membrane"/>
    <property type="evidence" value="ECO:0007669"/>
    <property type="project" value="UniProtKB-SubCell"/>
</dbReference>
<evidence type="ECO:0000313" key="9">
    <source>
        <dbReference type="EMBL" id="GHF70082.1"/>
    </source>
</evidence>
<dbReference type="EMBL" id="BNAV01000008">
    <property type="protein sequence ID" value="GHF70082.1"/>
    <property type="molecule type" value="Genomic_DNA"/>
</dbReference>
<organism evidence="9 10">
    <name type="scientific">Amycolatopsis bartoniae</name>
    <dbReference type="NCBI Taxonomy" id="941986"/>
    <lineage>
        <taxon>Bacteria</taxon>
        <taxon>Bacillati</taxon>
        <taxon>Actinomycetota</taxon>
        <taxon>Actinomycetes</taxon>
        <taxon>Pseudonocardiales</taxon>
        <taxon>Pseudonocardiaceae</taxon>
        <taxon>Amycolatopsis</taxon>
    </lineage>
</organism>
<keyword evidence="4 7" id="KW-0812">Transmembrane</keyword>
<dbReference type="SUPFAM" id="SSF103473">
    <property type="entry name" value="MFS general substrate transporter"/>
    <property type="match status" value="1"/>
</dbReference>
<keyword evidence="5 7" id="KW-1133">Transmembrane helix</keyword>
<evidence type="ECO:0000256" key="1">
    <source>
        <dbReference type="ARBA" id="ARBA00004651"/>
    </source>
</evidence>
<dbReference type="Gene3D" id="1.20.1250.20">
    <property type="entry name" value="MFS general substrate transporter like domains"/>
    <property type="match status" value="1"/>
</dbReference>
<dbReference type="GO" id="GO:0022857">
    <property type="term" value="F:transmembrane transporter activity"/>
    <property type="evidence" value="ECO:0007669"/>
    <property type="project" value="InterPro"/>
</dbReference>
<reference evidence="9" key="2">
    <citation type="submission" date="2020-09" db="EMBL/GenBank/DDBJ databases">
        <authorList>
            <person name="Sun Q."/>
            <person name="Zhou Y."/>
        </authorList>
    </citation>
    <scope>NUCLEOTIDE SEQUENCE</scope>
    <source>
        <strain evidence="9">CGMCC 4.7679</strain>
    </source>
</reference>
<proteinExistence type="predicted"/>
<dbReference type="Proteomes" id="UP000658656">
    <property type="component" value="Unassembled WGS sequence"/>
</dbReference>
<keyword evidence="2" id="KW-0813">Transport</keyword>
<evidence type="ECO:0000256" key="3">
    <source>
        <dbReference type="ARBA" id="ARBA00022475"/>
    </source>
</evidence>
<dbReference type="PROSITE" id="PS50850">
    <property type="entry name" value="MFS"/>
    <property type="match status" value="1"/>
</dbReference>
<feature type="transmembrane region" description="Helical" evidence="7">
    <location>
        <begin position="265"/>
        <end position="285"/>
    </location>
</feature>
<dbReference type="PANTHER" id="PTHR23517:SF13">
    <property type="entry name" value="MAJOR FACILITATOR SUPERFAMILY MFS_1"/>
    <property type="match status" value="1"/>
</dbReference>
<feature type="domain" description="Major facilitator superfamily (MFS) profile" evidence="8">
    <location>
        <begin position="23"/>
        <end position="368"/>
    </location>
</feature>
<evidence type="ECO:0000256" key="5">
    <source>
        <dbReference type="ARBA" id="ARBA00022989"/>
    </source>
</evidence>
<gene>
    <name evidence="9" type="ORF">GCM10017566_49780</name>
</gene>
<feature type="transmembrane region" description="Helical" evidence="7">
    <location>
        <begin position="55"/>
        <end position="78"/>
    </location>
</feature>
<dbReference type="InterPro" id="IPR011701">
    <property type="entry name" value="MFS"/>
</dbReference>
<feature type="transmembrane region" description="Helical" evidence="7">
    <location>
        <begin position="23"/>
        <end position="49"/>
    </location>
</feature>
<feature type="transmembrane region" description="Helical" evidence="7">
    <location>
        <begin position="115"/>
        <end position="137"/>
    </location>
</feature>
<dbReference type="InterPro" id="IPR020846">
    <property type="entry name" value="MFS_dom"/>
</dbReference>
<dbReference type="PANTHER" id="PTHR23517">
    <property type="entry name" value="RESISTANCE PROTEIN MDTM, PUTATIVE-RELATED-RELATED"/>
    <property type="match status" value="1"/>
</dbReference>